<accession>A0ABN1EGI5</accession>
<organism evidence="2 3">
    <name type="scientific">Rhizomicrobium electricum</name>
    <dbReference type="NCBI Taxonomy" id="480070"/>
    <lineage>
        <taxon>Bacteria</taxon>
        <taxon>Pseudomonadati</taxon>
        <taxon>Pseudomonadota</taxon>
        <taxon>Alphaproteobacteria</taxon>
        <taxon>Micropepsales</taxon>
        <taxon>Micropepsaceae</taxon>
        <taxon>Rhizomicrobium</taxon>
    </lineage>
</organism>
<keyword evidence="1" id="KW-0472">Membrane</keyword>
<evidence type="ECO:0000313" key="3">
    <source>
        <dbReference type="Proteomes" id="UP001499951"/>
    </source>
</evidence>
<sequence length="64" mass="6884">MSQEHATSIVCTAAETEDWLAMELEERNGRRGAAVSWSVDHARPLLSVATIAVMGLILSALIFG</sequence>
<feature type="transmembrane region" description="Helical" evidence="1">
    <location>
        <begin position="45"/>
        <end position="63"/>
    </location>
</feature>
<evidence type="ECO:0000256" key="1">
    <source>
        <dbReference type="SAM" id="Phobius"/>
    </source>
</evidence>
<dbReference type="RefSeq" id="WP_166933323.1">
    <property type="nucleotide sequence ID" value="NZ_BAAADD010000003.1"/>
</dbReference>
<gene>
    <name evidence="2" type="ORF">GCM10008942_13120</name>
</gene>
<keyword evidence="1" id="KW-0812">Transmembrane</keyword>
<comment type="caution">
    <text evidence="2">The sequence shown here is derived from an EMBL/GenBank/DDBJ whole genome shotgun (WGS) entry which is preliminary data.</text>
</comment>
<keyword evidence="3" id="KW-1185">Reference proteome</keyword>
<dbReference type="EMBL" id="BAAADD010000003">
    <property type="protein sequence ID" value="GAA0566082.1"/>
    <property type="molecule type" value="Genomic_DNA"/>
</dbReference>
<keyword evidence="1" id="KW-1133">Transmembrane helix</keyword>
<name>A0ABN1EGI5_9PROT</name>
<evidence type="ECO:0000313" key="2">
    <source>
        <dbReference type="EMBL" id="GAA0566082.1"/>
    </source>
</evidence>
<dbReference type="Proteomes" id="UP001499951">
    <property type="component" value="Unassembled WGS sequence"/>
</dbReference>
<reference evidence="2 3" key="1">
    <citation type="journal article" date="2019" name="Int. J. Syst. Evol. Microbiol.">
        <title>The Global Catalogue of Microorganisms (GCM) 10K type strain sequencing project: providing services to taxonomists for standard genome sequencing and annotation.</title>
        <authorList>
            <consortium name="The Broad Institute Genomics Platform"/>
            <consortium name="The Broad Institute Genome Sequencing Center for Infectious Disease"/>
            <person name="Wu L."/>
            <person name="Ma J."/>
        </authorList>
    </citation>
    <scope>NUCLEOTIDE SEQUENCE [LARGE SCALE GENOMIC DNA]</scope>
    <source>
        <strain evidence="2 3">JCM 15089</strain>
    </source>
</reference>
<protein>
    <submittedName>
        <fullName evidence="2">Uncharacterized protein</fullName>
    </submittedName>
</protein>
<proteinExistence type="predicted"/>